<keyword evidence="7 8" id="KW-0378">Hydrolase</keyword>
<feature type="domain" description="5'-Nucleotidase C-terminal" evidence="10">
    <location>
        <begin position="343"/>
        <end position="522"/>
    </location>
</feature>
<dbReference type="InterPro" id="IPR036907">
    <property type="entry name" value="5'-Nucleotdase_C_sf"/>
</dbReference>
<evidence type="ECO:0000256" key="3">
    <source>
        <dbReference type="ARBA" id="ARBA00012643"/>
    </source>
</evidence>
<dbReference type="Pfam" id="PF00149">
    <property type="entry name" value="Metallophos"/>
    <property type="match status" value="1"/>
</dbReference>
<evidence type="ECO:0000256" key="8">
    <source>
        <dbReference type="RuleBase" id="RU362119"/>
    </source>
</evidence>
<dbReference type="InterPro" id="IPR008334">
    <property type="entry name" value="5'-Nucleotdase_C"/>
</dbReference>
<evidence type="ECO:0000256" key="4">
    <source>
        <dbReference type="ARBA" id="ARBA00022723"/>
    </source>
</evidence>
<evidence type="ECO:0000256" key="5">
    <source>
        <dbReference type="ARBA" id="ARBA00022729"/>
    </source>
</evidence>
<reference evidence="11 12" key="1">
    <citation type="submission" date="2019-08" db="EMBL/GenBank/DDBJ databases">
        <title>Whole genome of Aphis craccivora.</title>
        <authorList>
            <person name="Voronova N.V."/>
            <person name="Shulinski R.S."/>
            <person name="Bandarenka Y.V."/>
            <person name="Zhorov D.G."/>
            <person name="Warner D."/>
        </authorList>
    </citation>
    <scope>NUCLEOTIDE SEQUENCE [LARGE SCALE GENOMIC DNA]</scope>
    <source>
        <strain evidence="11">180601</strain>
        <tissue evidence="11">Whole Body</tissue>
    </source>
</reference>
<dbReference type="Pfam" id="PF02872">
    <property type="entry name" value="5_nucleotid_C"/>
    <property type="match status" value="1"/>
</dbReference>
<gene>
    <name evidence="11" type="ORF">FWK35_00022211</name>
</gene>
<keyword evidence="12" id="KW-1185">Reference proteome</keyword>
<evidence type="ECO:0000256" key="2">
    <source>
        <dbReference type="ARBA" id="ARBA00006654"/>
    </source>
</evidence>
<feature type="domain" description="Calcineurin-like phosphoesterase" evidence="9">
    <location>
        <begin position="33"/>
        <end position="250"/>
    </location>
</feature>
<evidence type="ECO:0000259" key="9">
    <source>
        <dbReference type="Pfam" id="PF00149"/>
    </source>
</evidence>
<evidence type="ECO:0000313" key="12">
    <source>
        <dbReference type="Proteomes" id="UP000478052"/>
    </source>
</evidence>
<evidence type="ECO:0000259" key="10">
    <source>
        <dbReference type="Pfam" id="PF02872"/>
    </source>
</evidence>
<feature type="chain" id="PRO_5026371424" description="5'-nucleotidase" evidence="8">
    <location>
        <begin position="27"/>
        <end position="593"/>
    </location>
</feature>
<evidence type="ECO:0000256" key="1">
    <source>
        <dbReference type="ARBA" id="ARBA00000815"/>
    </source>
</evidence>
<dbReference type="OrthoDB" id="7722975at2759"/>
<name>A0A6G0YJ70_APHCR</name>
<dbReference type="AlphaFoldDB" id="A0A6G0YJ70"/>
<dbReference type="CDD" id="cd07409">
    <property type="entry name" value="MPP_CD73_N"/>
    <property type="match status" value="1"/>
</dbReference>
<dbReference type="Proteomes" id="UP000478052">
    <property type="component" value="Unassembled WGS sequence"/>
</dbReference>
<keyword evidence="6 8" id="KW-0547">Nucleotide-binding</keyword>
<dbReference type="GO" id="GO:0046872">
    <property type="term" value="F:metal ion binding"/>
    <property type="evidence" value="ECO:0007669"/>
    <property type="project" value="UniProtKB-KW"/>
</dbReference>
<dbReference type="Gene3D" id="3.90.780.10">
    <property type="entry name" value="5'-Nucleotidase, C-terminal domain"/>
    <property type="match status" value="1"/>
</dbReference>
<evidence type="ECO:0000313" key="11">
    <source>
        <dbReference type="EMBL" id="KAF0757051.1"/>
    </source>
</evidence>
<dbReference type="FunFam" id="3.60.21.10:FF:000020">
    <property type="entry name" value="NT5E isoform 4"/>
    <property type="match status" value="1"/>
</dbReference>
<dbReference type="GO" id="GO:0008253">
    <property type="term" value="F:5'-nucleotidase activity"/>
    <property type="evidence" value="ECO:0007669"/>
    <property type="project" value="UniProtKB-EC"/>
</dbReference>
<dbReference type="SUPFAM" id="SSF55816">
    <property type="entry name" value="5'-nucleotidase (syn. UDP-sugar hydrolase), C-terminal domain"/>
    <property type="match status" value="1"/>
</dbReference>
<dbReference type="EMBL" id="VUJU01003692">
    <property type="protein sequence ID" value="KAF0757051.1"/>
    <property type="molecule type" value="Genomic_DNA"/>
</dbReference>
<comment type="caution">
    <text evidence="11">The sequence shown here is derived from an EMBL/GenBank/DDBJ whole genome shotgun (WGS) entry which is preliminary data.</text>
</comment>
<evidence type="ECO:0000256" key="7">
    <source>
        <dbReference type="ARBA" id="ARBA00022801"/>
    </source>
</evidence>
<dbReference type="InterPro" id="IPR006146">
    <property type="entry name" value="5'-Nucleotdase_CS"/>
</dbReference>
<dbReference type="PANTHER" id="PTHR11575:SF24">
    <property type="entry name" value="5'-NUCLEOTIDASE"/>
    <property type="match status" value="1"/>
</dbReference>
<dbReference type="GO" id="GO:0006196">
    <property type="term" value="P:AMP catabolic process"/>
    <property type="evidence" value="ECO:0007669"/>
    <property type="project" value="TreeGrafter"/>
</dbReference>
<keyword evidence="5 8" id="KW-0732">Signal</keyword>
<dbReference type="GO" id="GO:0005886">
    <property type="term" value="C:plasma membrane"/>
    <property type="evidence" value="ECO:0007669"/>
    <property type="project" value="TreeGrafter"/>
</dbReference>
<organism evidence="11 12">
    <name type="scientific">Aphis craccivora</name>
    <name type="common">Cowpea aphid</name>
    <dbReference type="NCBI Taxonomy" id="307492"/>
    <lineage>
        <taxon>Eukaryota</taxon>
        <taxon>Metazoa</taxon>
        <taxon>Ecdysozoa</taxon>
        <taxon>Arthropoda</taxon>
        <taxon>Hexapoda</taxon>
        <taxon>Insecta</taxon>
        <taxon>Pterygota</taxon>
        <taxon>Neoptera</taxon>
        <taxon>Paraneoptera</taxon>
        <taxon>Hemiptera</taxon>
        <taxon>Sternorrhyncha</taxon>
        <taxon>Aphidomorpha</taxon>
        <taxon>Aphidoidea</taxon>
        <taxon>Aphididae</taxon>
        <taxon>Aphidini</taxon>
        <taxon>Aphis</taxon>
        <taxon>Aphis</taxon>
    </lineage>
</organism>
<feature type="signal peptide" evidence="8">
    <location>
        <begin position="1"/>
        <end position="26"/>
    </location>
</feature>
<keyword evidence="4" id="KW-0479">Metal-binding</keyword>
<dbReference type="InterPro" id="IPR029052">
    <property type="entry name" value="Metallo-depent_PP-like"/>
</dbReference>
<dbReference type="PROSITE" id="PS00785">
    <property type="entry name" value="5_NUCLEOTIDASE_1"/>
    <property type="match status" value="1"/>
</dbReference>
<evidence type="ECO:0000256" key="6">
    <source>
        <dbReference type="ARBA" id="ARBA00022741"/>
    </source>
</evidence>
<dbReference type="PRINTS" id="PR01607">
    <property type="entry name" value="APYRASEFAMLY"/>
</dbReference>
<dbReference type="InterPro" id="IPR006179">
    <property type="entry name" value="5_nucleotidase/apyrase"/>
</dbReference>
<dbReference type="PANTHER" id="PTHR11575">
    <property type="entry name" value="5'-NUCLEOTIDASE-RELATED"/>
    <property type="match status" value="1"/>
</dbReference>
<dbReference type="SUPFAM" id="SSF56300">
    <property type="entry name" value="Metallo-dependent phosphatases"/>
    <property type="match status" value="1"/>
</dbReference>
<dbReference type="EC" id="3.1.3.5" evidence="3"/>
<accession>A0A6G0YJ70</accession>
<comment type="catalytic activity">
    <reaction evidence="1">
        <text>a ribonucleoside 5'-phosphate + H2O = a ribonucleoside + phosphate</text>
        <dbReference type="Rhea" id="RHEA:12484"/>
        <dbReference type="ChEBI" id="CHEBI:15377"/>
        <dbReference type="ChEBI" id="CHEBI:18254"/>
        <dbReference type="ChEBI" id="CHEBI:43474"/>
        <dbReference type="ChEBI" id="CHEBI:58043"/>
        <dbReference type="EC" id="3.1.3.5"/>
    </reaction>
</comment>
<comment type="similarity">
    <text evidence="2 8">Belongs to the 5'-nucleotidase family.</text>
</comment>
<proteinExistence type="inferred from homology"/>
<dbReference type="GO" id="GO:0000166">
    <property type="term" value="F:nucleotide binding"/>
    <property type="evidence" value="ECO:0007669"/>
    <property type="project" value="UniProtKB-KW"/>
</dbReference>
<sequence length="593" mass="66072">MAIILQWPRVFLAMALFLWLQSMADAANYRLLVLHTNDMHSRFDQIDGTGGAECTSTDRPCYGGFARLKTAVDRERRNADADGALFLNAGDTFQGTAYYTLLKWHAVERMVGTLGIDVMCLGNHEFDDGVEDVASYIRNITIPVVASNIDLTDEPSLASQPNLMKSKVLIVNGRKIGIIGYLTPETSVITRVGNVKILPEIPSIVAEAKRLKNDGVDILIALGHSGLEIDTQIARDVENIDLVIGGHSHSFLYTGNPPDIDNPVGPYPIWVEQPNTNRKVPVVHAYYATKYLGKLWMEFDEAGEVVKSYGNPILLDSKIEQDPEISNEVKIMRKVIEEKTNQVVGSTSVFLEGSNEYCRFRECNLGNFITDSFVDYNIRNNIKSFDLNNYWTDAPIALLQAGGIRTNMNSINKRGNITFGDLLSSLPFQDDIGKITTKGSDIWTAFEYSVRRYSTMVANGEFLQVSGLKVVIDFSQPSGKRVQSIYARCGNCAVPVYKKLNLTTNYTIIISNYLAEGGDGFSFQKVVEYENLSIVEEMFHAKSPIWPEVGQRIVLLGMDELIKKQTTNKDSHIALACFSDLTILLLAFVAFIY</sequence>
<dbReference type="InterPro" id="IPR004843">
    <property type="entry name" value="Calcineurin-like_PHP"/>
</dbReference>
<dbReference type="Gene3D" id="3.60.21.10">
    <property type="match status" value="1"/>
</dbReference>
<dbReference type="FunFam" id="3.90.780.10:FF:000001">
    <property type="entry name" value="NT5E isoform 3"/>
    <property type="match status" value="1"/>
</dbReference>
<protein>
    <recommendedName>
        <fullName evidence="3">5'-nucleotidase</fullName>
        <ecNumber evidence="3">3.1.3.5</ecNumber>
    </recommendedName>
</protein>